<reference evidence="1 2" key="1">
    <citation type="journal article" date="2019" name="Philos. Trans. R. Soc. Lond., B, Biol. Sci.">
        <title>Ant behaviour and brain gene expression of defending hosts depend on the ecological success of the intruding social parasite.</title>
        <authorList>
            <person name="Kaur R."/>
            <person name="Stoldt M."/>
            <person name="Jongepier E."/>
            <person name="Feldmeyer B."/>
            <person name="Menzel F."/>
            <person name="Bornberg-Bauer E."/>
            <person name="Foitzik S."/>
        </authorList>
    </citation>
    <scope>NUCLEOTIDE SEQUENCE [LARGE SCALE GENOMIC DNA]</scope>
    <source>
        <tissue evidence="1">Whole body</tissue>
    </source>
</reference>
<keyword evidence="2" id="KW-1185">Reference proteome</keyword>
<name>A0A4S2KCU8_9HYME</name>
<protein>
    <submittedName>
        <fullName evidence="1">Uncharacterized protein</fullName>
    </submittedName>
</protein>
<comment type="caution">
    <text evidence="1">The sequence shown here is derived from an EMBL/GenBank/DDBJ whole genome shotgun (WGS) entry which is preliminary data.</text>
</comment>
<sequence>MRNMVYFCFNFSETHGATYKGDPCREDIYFMNQHPFFLLLQNCSLLVERGRKTKERKKTIDLVCSPGSRGRANQNSTLSNFFPYCLQISIDVRFLMVLFEVKKRTFDTLTISRTSLDLKMSNFPNQQLWNNSRSENLVMFNLLFGDCLVLQPIARGNFRPRGPRRLFDRLFGLSDHGGLTINAKTTEMFVNANGQAAYTHNSNACISSRDACARARVCVPGNVVQDASPRIKERNRPVKYNFATTGEGGATRVGRLSFSRVNSLFISLLCDTSLVRINQFSLHFFALIEIRGERRRLLPSVRLGRAALPDIFSYYNYYYYYYYYYIIIIIL</sequence>
<dbReference type="AlphaFoldDB" id="A0A4S2KCU8"/>
<evidence type="ECO:0000313" key="1">
    <source>
        <dbReference type="EMBL" id="TGZ46626.1"/>
    </source>
</evidence>
<dbReference type="EMBL" id="QBLH01002847">
    <property type="protein sequence ID" value="TGZ46626.1"/>
    <property type="molecule type" value="Genomic_DNA"/>
</dbReference>
<dbReference type="Proteomes" id="UP000310200">
    <property type="component" value="Unassembled WGS sequence"/>
</dbReference>
<organism evidence="1 2">
    <name type="scientific">Temnothorax longispinosus</name>
    <dbReference type="NCBI Taxonomy" id="300112"/>
    <lineage>
        <taxon>Eukaryota</taxon>
        <taxon>Metazoa</taxon>
        <taxon>Ecdysozoa</taxon>
        <taxon>Arthropoda</taxon>
        <taxon>Hexapoda</taxon>
        <taxon>Insecta</taxon>
        <taxon>Pterygota</taxon>
        <taxon>Neoptera</taxon>
        <taxon>Endopterygota</taxon>
        <taxon>Hymenoptera</taxon>
        <taxon>Apocrita</taxon>
        <taxon>Aculeata</taxon>
        <taxon>Formicoidea</taxon>
        <taxon>Formicidae</taxon>
        <taxon>Myrmicinae</taxon>
        <taxon>Temnothorax</taxon>
    </lineage>
</organism>
<accession>A0A4S2KCU8</accession>
<proteinExistence type="predicted"/>
<evidence type="ECO:0000313" key="2">
    <source>
        <dbReference type="Proteomes" id="UP000310200"/>
    </source>
</evidence>
<gene>
    <name evidence="1" type="ORF">DBV15_04035</name>
</gene>